<dbReference type="EMBL" id="KV878141">
    <property type="protein sequence ID" value="OJJ08914.1"/>
    <property type="molecule type" value="Genomic_DNA"/>
</dbReference>
<evidence type="ECO:0000313" key="4">
    <source>
        <dbReference type="Proteomes" id="UP000184073"/>
    </source>
</evidence>
<keyword evidence="1" id="KW-0175">Coiled coil</keyword>
<feature type="coiled-coil region" evidence="1">
    <location>
        <begin position="31"/>
        <end position="64"/>
    </location>
</feature>
<organism evidence="3 4">
    <name type="scientific">Aspergillus versicolor CBS 583.65</name>
    <dbReference type="NCBI Taxonomy" id="1036611"/>
    <lineage>
        <taxon>Eukaryota</taxon>
        <taxon>Fungi</taxon>
        <taxon>Dikarya</taxon>
        <taxon>Ascomycota</taxon>
        <taxon>Pezizomycotina</taxon>
        <taxon>Eurotiomycetes</taxon>
        <taxon>Eurotiomycetidae</taxon>
        <taxon>Eurotiales</taxon>
        <taxon>Aspergillaceae</taxon>
        <taxon>Aspergillus</taxon>
        <taxon>Aspergillus subgen. Nidulantes</taxon>
    </lineage>
</organism>
<evidence type="ECO:0000256" key="1">
    <source>
        <dbReference type="SAM" id="Coils"/>
    </source>
</evidence>
<dbReference type="Proteomes" id="UP000184073">
    <property type="component" value="Unassembled WGS sequence"/>
</dbReference>
<dbReference type="RefSeq" id="XP_040674676.1">
    <property type="nucleotide sequence ID" value="XM_040818212.1"/>
</dbReference>
<feature type="region of interest" description="Disordered" evidence="2">
    <location>
        <begin position="127"/>
        <end position="173"/>
    </location>
</feature>
<gene>
    <name evidence="3" type="ORF">ASPVEDRAFT_879796</name>
</gene>
<keyword evidence="4" id="KW-1185">Reference proteome</keyword>
<accession>A0A1L9Q561</accession>
<feature type="compositionally biased region" description="Acidic residues" evidence="2">
    <location>
        <begin position="159"/>
        <end position="169"/>
    </location>
</feature>
<dbReference type="STRING" id="1036611.A0A1L9Q561"/>
<feature type="region of interest" description="Disordered" evidence="2">
    <location>
        <begin position="444"/>
        <end position="468"/>
    </location>
</feature>
<name>A0A1L9Q561_ASPVE</name>
<dbReference type="GeneID" id="63733723"/>
<dbReference type="OrthoDB" id="4177740at2759"/>
<evidence type="ECO:0000313" key="3">
    <source>
        <dbReference type="EMBL" id="OJJ08914.1"/>
    </source>
</evidence>
<reference evidence="4" key="1">
    <citation type="journal article" date="2017" name="Genome Biol.">
        <title>Comparative genomics reveals high biological diversity and specific adaptations in the industrially and medically important fungal genus Aspergillus.</title>
        <authorList>
            <person name="de Vries R.P."/>
            <person name="Riley R."/>
            <person name="Wiebenga A."/>
            <person name="Aguilar-Osorio G."/>
            <person name="Amillis S."/>
            <person name="Uchima C.A."/>
            <person name="Anderluh G."/>
            <person name="Asadollahi M."/>
            <person name="Askin M."/>
            <person name="Barry K."/>
            <person name="Battaglia E."/>
            <person name="Bayram O."/>
            <person name="Benocci T."/>
            <person name="Braus-Stromeyer S.A."/>
            <person name="Caldana C."/>
            <person name="Canovas D."/>
            <person name="Cerqueira G.C."/>
            <person name="Chen F."/>
            <person name="Chen W."/>
            <person name="Choi C."/>
            <person name="Clum A."/>
            <person name="Dos Santos R.A."/>
            <person name="Damasio A.R."/>
            <person name="Diallinas G."/>
            <person name="Emri T."/>
            <person name="Fekete E."/>
            <person name="Flipphi M."/>
            <person name="Freyberg S."/>
            <person name="Gallo A."/>
            <person name="Gournas C."/>
            <person name="Habgood R."/>
            <person name="Hainaut M."/>
            <person name="Harispe M.L."/>
            <person name="Henrissat B."/>
            <person name="Hilden K.S."/>
            <person name="Hope R."/>
            <person name="Hossain A."/>
            <person name="Karabika E."/>
            <person name="Karaffa L."/>
            <person name="Karanyi Z."/>
            <person name="Krasevec N."/>
            <person name="Kuo A."/>
            <person name="Kusch H."/>
            <person name="LaButti K."/>
            <person name="Lagendijk E.L."/>
            <person name="Lapidus A."/>
            <person name="Levasseur A."/>
            <person name="Lindquist E."/>
            <person name="Lipzen A."/>
            <person name="Logrieco A.F."/>
            <person name="MacCabe A."/>
            <person name="Maekelae M.R."/>
            <person name="Malavazi I."/>
            <person name="Melin P."/>
            <person name="Meyer V."/>
            <person name="Mielnichuk N."/>
            <person name="Miskei M."/>
            <person name="Molnar A.P."/>
            <person name="Mule G."/>
            <person name="Ngan C.Y."/>
            <person name="Orejas M."/>
            <person name="Orosz E."/>
            <person name="Ouedraogo J.P."/>
            <person name="Overkamp K.M."/>
            <person name="Park H.-S."/>
            <person name="Perrone G."/>
            <person name="Piumi F."/>
            <person name="Punt P.J."/>
            <person name="Ram A.F."/>
            <person name="Ramon A."/>
            <person name="Rauscher S."/>
            <person name="Record E."/>
            <person name="Riano-Pachon D.M."/>
            <person name="Robert V."/>
            <person name="Roehrig J."/>
            <person name="Ruller R."/>
            <person name="Salamov A."/>
            <person name="Salih N.S."/>
            <person name="Samson R.A."/>
            <person name="Sandor E."/>
            <person name="Sanguinetti M."/>
            <person name="Schuetze T."/>
            <person name="Sepcic K."/>
            <person name="Shelest E."/>
            <person name="Sherlock G."/>
            <person name="Sophianopoulou V."/>
            <person name="Squina F.M."/>
            <person name="Sun H."/>
            <person name="Susca A."/>
            <person name="Todd R.B."/>
            <person name="Tsang A."/>
            <person name="Unkles S.E."/>
            <person name="van de Wiele N."/>
            <person name="van Rossen-Uffink D."/>
            <person name="Oliveira J.V."/>
            <person name="Vesth T.C."/>
            <person name="Visser J."/>
            <person name="Yu J.-H."/>
            <person name="Zhou M."/>
            <person name="Andersen M.R."/>
            <person name="Archer D.B."/>
            <person name="Baker S.E."/>
            <person name="Benoit I."/>
            <person name="Brakhage A.A."/>
            <person name="Braus G.H."/>
            <person name="Fischer R."/>
            <person name="Frisvad J.C."/>
            <person name="Goldman G.H."/>
            <person name="Houbraken J."/>
            <person name="Oakley B."/>
            <person name="Pocsi I."/>
            <person name="Scazzocchio C."/>
            <person name="Seiboth B."/>
            <person name="vanKuyk P.A."/>
            <person name="Wortman J."/>
            <person name="Dyer P.S."/>
            <person name="Grigoriev I.V."/>
        </authorList>
    </citation>
    <scope>NUCLEOTIDE SEQUENCE [LARGE SCALE GENOMIC DNA]</scope>
    <source>
        <strain evidence="4">CBS 583.65</strain>
    </source>
</reference>
<evidence type="ECO:0000256" key="2">
    <source>
        <dbReference type="SAM" id="MobiDB-lite"/>
    </source>
</evidence>
<proteinExistence type="predicted"/>
<protein>
    <submittedName>
        <fullName evidence="3">Uncharacterized protein</fullName>
    </submittedName>
</protein>
<sequence>MDSFMQLPEANQAGNGMPPNWHAITQAVKGVQDILKEMTRKEQVKKEKEEREEIVTDLERILNKALKLGVEVSATALSRVGIEMKHLPLAWEHMIIDPQSLNTDFFFKPMPVENIREHAQILVPADDSDHVPDVEDSQGPAQTLGDAPESDPVGLDQSSDYDGDVDSDGESNFWDDRGIDDICPILNPDTEDGDLLPDDVSEEYQAISSWLAGIEDQVELTTQWPVLDSRADAMDRLHIDTASRVWRTFAELDRQYSPDSSNVISLVSATSWRDPLRLQKPDNVFGRYTNANSEITVPWEYTPTHRWFVQSAFVATEGEPHEQFIVASPGPDDFSGGLVRSEIITILTAMITRYKSGRPYIKRQKVMPVMLISIIRDVVRVVQAHYNGQNVVVRVSQANNPEIMTEGNGYELFARYLASTPVGDTEEYPMTALDIQPAWGVKRTSEDAELEEASPSIKKPRLGIGSCD</sequence>
<dbReference type="AlphaFoldDB" id="A0A1L9Q561"/>
<dbReference type="VEuPathDB" id="FungiDB:ASPVEDRAFT_879796"/>